<evidence type="ECO:0000256" key="7">
    <source>
        <dbReference type="ARBA" id="ARBA00023118"/>
    </source>
</evidence>
<evidence type="ECO:0000313" key="11">
    <source>
        <dbReference type="EMBL" id="CDL01340.1"/>
    </source>
</evidence>
<dbReference type="InterPro" id="IPR000123">
    <property type="entry name" value="Reverse_transcriptase_msDNA"/>
</dbReference>
<keyword evidence="6 11" id="KW-0695">RNA-directed DNA polymerase</keyword>
<evidence type="ECO:0000313" key="12">
    <source>
        <dbReference type="Proteomes" id="UP000018922"/>
    </source>
</evidence>
<evidence type="ECO:0000256" key="1">
    <source>
        <dbReference type="ARBA" id="ARBA00012493"/>
    </source>
</evidence>
<dbReference type="GO" id="GO:0046872">
    <property type="term" value="F:metal ion binding"/>
    <property type="evidence" value="ECO:0007669"/>
    <property type="project" value="UniProtKB-KW"/>
</dbReference>
<dbReference type="InterPro" id="IPR043128">
    <property type="entry name" value="Rev_trsase/Diguanyl_cyclase"/>
</dbReference>
<dbReference type="EMBL" id="HG794546">
    <property type="protein sequence ID" value="CDL01340.1"/>
    <property type="molecule type" value="Genomic_DNA"/>
</dbReference>
<comment type="catalytic activity">
    <reaction evidence="9">
        <text>DNA(n) + a 2'-deoxyribonucleoside 5'-triphosphate = DNA(n+1) + diphosphate</text>
        <dbReference type="Rhea" id="RHEA:22508"/>
        <dbReference type="Rhea" id="RHEA-COMP:17339"/>
        <dbReference type="Rhea" id="RHEA-COMP:17340"/>
        <dbReference type="ChEBI" id="CHEBI:33019"/>
        <dbReference type="ChEBI" id="CHEBI:61560"/>
        <dbReference type="ChEBI" id="CHEBI:173112"/>
        <dbReference type="EC" id="2.7.7.49"/>
    </reaction>
</comment>
<feature type="domain" description="Reverse transcriptase" evidence="10">
    <location>
        <begin position="8"/>
        <end position="234"/>
    </location>
</feature>
<dbReference type="InterPro" id="IPR043502">
    <property type="entry name" value="DNA/RNA_pol_sf"/>
</dbReference>
<keyword evidence="2 11" id="KW-0808">Transferase</keyword>
<sequence>MTTAALSLELRELSSELGFAPQHVFYLVKCADELYFDIEIPKRTPGEFRKISVPRTELKGVQRAILRKILSSHEPSEFAHSYIKGKSVISAAKKLLGEKAVLKVDLKNFFPAISARRVFGLFRALGFSNKKAFILTKLTTYKGTLCQGAPTSPAISNLVCRSLDKNINALAISWKLNYLRYCDDIYLYHRINFNSDKLLTRLRRTVNDHGFSLNEDKTRYYAAGNPRITLGLSTHGRVLRLPRAMRREHRAAFHKASTSPTWAEANLSKLRGMAEWHKAVYGSDATYKHYREIIKNVPLMKVHEPFAI</sequence>
<gene>
    <name evidence="11" type="ordered locus">MGMSRv2__4125</name>
</gene>
<dbReference type="PANTHER" id="PTHR34047">
    <property type="entry name" value="NUCLEAR INTRON MATURASE 1, MITOCHONDRIAL-RELATED"/>
    <property type="match status" value="1"/>
</dbReference>
<dbReference type="EC" id="2.7.7.49" evidence="1"/>
<comment type="similarity">
    <text evidence="8">Belongs to the bacterial reverse transcriptase family.</text>
</comment>
<dbReference type="KEGG" id="mgy:MGMSRv2__4125"/>
<dbReference type="Gene3D" id="3.10.10.10">
    <property type="entry name" value="HIV Type 1 Reverse Transcriptase, subunit A, domain 1"/>
    <property type="match status" value="1"/>
</dbReference>
<evidence type="ECO:0000256" key="4">
    <source>
        <dbReference type="ARBA" id="ARBA00022723"/>
    </source>
</evidence>
<evidence type="ECO:0000256" key="2">
    <source>
        <dbReference type="ARBA" id="ARBA00022679"/>
    </source>
</evidence>
<organism evidence="11 12">
    <name type="scientific">Magnetospirillum gryphiswaldense (strain DSM 6361 / JCM 21280 / NBRC 15271 / MSR-1)</name>
    <dbReference type="NCBI Taxonomy" id="431944"/>
    <lineage>
        <taxon>Bacteria</taxon>
        <taxon>Pseudomonadati</taxon>
        <taxon>Pseudomonadota</taxon>
        <taxon>Alphaproteobacteria</taxon>
        <taxon>Rhodospirillales</taxon>
        <taxon>Rhodospirillaceae</taxon>
        <taxon>Magnetospirillum</taxon>
    </lineage>
</organism>
<dbReference type="GO" id="GO:0003964">
    <property type="term" value="F:RNA-directed DNA polymerase activity"/>
    <property type="evidence" value="ECO:0007669"/>
    <property type="project" value="UniProtKB-KW"/>
</dbReference>
<dbReference type="Proteomes" id="UP000018922">
    <property type="component" value="Chromosome I"/>
</dbReference>
<dbReference type="PROSITE" id="PS50878">
    <property type="entry name" value="RT_POL"/>
    <property type="match status" value="1"/>
</dbReference>
<accession>V6F750</accession>
<dbReference type="PRINTS" id="PR00866">
    <property type="entry name" value="RNADNAPOLMS"/>
</dbReference>
<dbReference type="STRING" id="1430440.MGMSRv2__4125"/>
<dbReference type="GO" id="GO:0051607">
    <property type="term" value="P:defense response to virus"/>
    <property type="evidence" value="ECO:0007669"/>
    <property type="project" value="UniProtKB-KW"/>
</dbReference>
<dbReference type="InterPro" id="IPR000477">
    <property type="entry name" value="RT_dom"/>
</dbReference>
<reference evidence="11 12" key="1">
    <citation type="journal article" date="2014" name="Genome Announc.">
        <title>Complete genome sequence of Magnetospirillum gryphiswaldense MSR-1.</title>
        <authorList>
            <person name="Wang X."/>
            <person name="Wang Q."/>
            <person name="Zhang W."/>
            <person name="Wang Y."/>
            <person name="Li L."/>
            <person name="Wen T."/>
            <person name="Zhang T."/>
            <person name="Zhang Y."/>
            <person name="Xu J."/>
            <person name="Hu J."/>
            <person name="Li S."/>
            <person name="Liu L."/>
            <person name="Liu J."/>
            <person name="Jiang W."/>
            <person name="Tian J."/>
            <person name="Li Y."/>
            <person name="Schuler D."/>
            <person name="Wang L."/>
            <person name="Li J."/>
        </authorList>
    </citation>
    <scope>NUCLEOTIDE SEQUENCE [LARGE SCALE GENOMIC DNA]</scope>
    <source>
        <strain evidence="12">DSM 6361 / JCM 21280 / NBRC 15271 / MSR-1</strain>
    </source>
</reference>
<evidence type="ECO:0000256" key="3">
    <source>
        <dbReference type="ARBA" id="ARBA00022695"/>
    </source>
</evidence>
<keyword evidence="5" id="KW-0460">Magnesium</keyword>
<dbReference type="AlphaFoldDB" id="V6F750"/>
<dbReference type="Pfam" id="PF00078">
    <property type="entry name" value="RVT_1"/>
    <property type="match status" value="1"/>
</dbReference>
<keyword evidence="4" id="KW-0479">Metal-binding</keyword>
<dbReference type="eggNOG" id="COG3344">
    <property type="taxonomic scope" value="Bacteria"/>
</dbReference>
<keyword evidence="7" id="KW-0051">Antiviral defense</keyword>
<proteinExistence type="inferred from homology"/>
<evidence type="ECO:0000256" key="6">
    <source>
        <dbReference type="ARBA" id="ARBA00022918"/>
    </source>
</evidence>
<keyword evidence="12" id="KW-1185">Reference proteome</keyword>
<evidence type="ECO:0000256" key="8">
    <source>
        <dbReference type="ARBA" id="ARBA00034120"/>
    </source>
</evidence>
<dbReference type="GO" id="GO:0003723">
    <property type="term" value="F:RNA binding"/>
    <property type="evidence" value="ECO:0007669"/>
    <property type="project" value="InterPro"/>
</dbReference>
<dbReference type="HOGENOM" id="CLU_028398_2_0_5"/>
<evidence type="ECO:0000259" key="10">
    <source>
        <dbReference type="PROSITE" id="PS50878"/>
    </source>
</evidence>
<protein>
    <recommendedName>
        <fullName evidence="1">RNA-directed DNA polymerase</fullName>
        <ecNumber evidence="1">2.7.7.49</ecNumber>
    </recommendedName>
</protein>
<evidence type="ECO:0000256" key="5">
    <source>
        <dbReference type="ARBA" id="ARBA00022842"/>
    </source>
</evidence>
<evidence type="ECO:0000256" key="9">
    <source>
        <dbReference type="ARBA" id="ARBA00048173"/>
    </source>
</evidence>
<keyword evidence="3 11" id="KW-0548">Nucleotidyltransferase</keyword>
<dbReference type="SUPFAM" id="SSF56672">
    <property type="entry name" value="DNA/RNA polymerases"/>
    <property type="match status" value="1"/>
</dbReference>
<dbReference type="CDD" id="cd03487">
    <property type="entry name" value="RT_Bac_retron_II"/>
    <property type="match status" value="1"/>
</dbReference>
<dbReference type="InterPro" id="IPR051083">
    <property type="entry name" value="GrpII_Intron_Splice-Mob/Def"/>
</dbReference>
<dbReference type="PANTHER" id="PTHR34047:SF7">
    <property type="entry name" value="RNA-DIRECTED DNA POLYMERASE"/>
    <property type="match status" value="1"/>
</dbReference>
<dbReference type="NCBIfam" id="NF038233">
    <property type="entry name" value="retron_St85_RT"/>
    <property type="match status" value="1"/>
</dbReference>
<dbReference type="Gene3D" id="3.30.70.270">
    <property type="match status" value="1"/>
</dbReference>
<name>V6F750_MAGGM</name>